<dbReference type="AlphaFoldDB" id="A0A0C9XXI8"/>
<evidence type="ECO:0000313" key="3">
    <source>
        <dbReference type="Proteomes" id="UP000054477"/>
    </source>
</evidence>
<accession>A0A0C9XXI8</accession>
<dbReference type="EMBL" id="KN838593">
    <property type="protein sequence ID" value="KIK02372.1"/>
    <property type="molecule type" value="Genomic_DNA"/>
</dbReference>
<dbReference type="Proteomes" id="UP000054477">
    <property type="component" value="Unassembled WGS sequence"/>
</dbReference>
<protein>
    <submittedName>
        <fullName evidence="2">Uncharacterized protein</fullName>
    </submittedName>
</protein>
<keyword evidence="1" id="KW-0472">Membrane</keyword>
<evidence type="ECO:0000256" key="1">
    <source>
        <dbReference type="SAM" id="Phobius"/>
    </source>
</evidence>
<name>A0A0C9XXI8_9AGAR</name>
<feature type="transmembrane region" description="Helical" evidence="1">
    <location>
        <begin position="24"/>
        <end position="46"/>
    </location>
</feature>
<reference evidence="2 3" key="1">
    <citation type="submission" date="2014-04" db="EMBL/GenBank/DDBJ databases">
        <authorList>
            <consortium name="DOE Joint Genome Institute"/>
            <person name="Kuo A."/>
            <person name="Kohler A."/>
            <person name="Nagy L.G."/>
            <person name="Floudas D."/>
            <person name="Copeland A."/>
            <person name="Barry K.W."/>
            <person name="Cichocki N."/>
            <person name="Veneault-Fourrey C."/>
            <person name="LaButti K."/>
            <person name="Lindquist E.A."/>
            <person name="Lipzen A."/>
            <person name="Lundell T."/>
            <person name="Morin E."/>
            <person name="Murat C."/>
            <person name="Sun H."/>
            <person name="Tunlid A."/>
            <person name="Henrissat B."/>
            <person name="Grigoriev I.V."/>
            <person name="Hibbett D.S."/>
            <person name="Martin F."/>
            <person name="Nordberg H.P."/>
            <person name="Cantor M.N."/>
            <person name="Hua S.X."/>
        </authorList>
    </citation>
    <scope>NUCLEOTIDE SEQUENCE [LARGE SCALE GENOMIC DNA]</scope>
    <source>
        <strain evidence="2 3">LaAM-08-1</strain>
    </source>
</reference>
<evidence type="ECO:0000313" key="2">
    <source>
        <dbReference type="EMBL" id="KIK02372.1"/>
    </source>
</evidence>
<sequence length="106" mass="12045">MRVISLKPDQGFYLLPRIEESSCVRIGIVSIGKFLLISLMHFVSVVRLQASLVLRKITLRLVPHGTTALCNVQLIMALTTGWICLDTDLKAPCRVFFCIVHNHYQY</sequence>
<reference evidence="3" key="2">
    <citation type="submission" date="2015-01" db="EMBL/GenBank/DDBJ databases">
        <title>Evolutionary Origins and Diversification of the Mycorrhizal Mutualists.</title>
        <authorList>
            <consortium name="DOE Joint Genome Institute"/>
            <consortium name="Mycorrhizal Genomics Consortium"/>
            <person name="Kohler A."/>
            <person name="Kuo A."/>
            <person name="Nagy L.G."/>
            <person name="Floudas D."/>
            <person name="Copeland A."/>
            <person name="Barry K.W."/>
            <person name="Cichocki N."/>
            <person name="Veneault-Fourrey C."/>
            <person name="LaButti K."/>
            <person name="Lindquist E.A."/>
            <person name="Lipzen A."/>
            <person name="Lundell T."/>
            <person name="Morin E."/>
            <person name="Murat C."/>
            <person name="Riley R."/>
            <person name="Ohm R."/>
            <person name="Sun H."/>
            <person name="Tunlid A."/>
            <person name="Henrissat B."/>
            <person name="Grigoriev I.V."/>
            <person name="Hibbett D.S."/>
            <person name="Martin F."/>
        </authorList>
    </citation>
    <scope>NUCLEOTIDE SEQUENCE [LARGE SCALE GENOMIC DNA]</scope>
    <source>
        <strain evidence="3">LaAM-08-1</strain>
    </source>
</reference>
<keyword evidence="3" id="KW-1185">Reference proteome</keyword>
<organism evidence="2 3">
    <name type="scientific">Laccaria amethystina LaAM-08-1</name>
    <dbReference type="NCBI Taxonomy" id="1095629"/>
    <lineage>
        <taxon>Eukaryota</taxon>
        <taxon>Fungi</taxon>
        <taxon>Dikarya</taxon>
        <taxon>Basidiomycota</taxon>
        <taxon>Agaricomycotina</taxon>
        <taxon>Agaricomycetes</taxon>
        <taxon>Agaricomycetidae</taxon>
        <taxon>Agaricales</taxon>
        <taxon>Agaricineae</taxon>
        <taxon>Hydnangiaceae</taxon>
        <taxon>Laccaria</taxon>
    </lineage>
</organism>
<proteinExistence type="predicted"/>
<gene>
    <name evidence="2" type="ORF">K443DRAFT_519877</name>
</gene>
<dbReference type="HOGENOM" id="CLU_2223697_0_0_1"/>
<keyword evidence="1" id="KW-0812">Transmembrane</keyword>
<keyword evidence="1" id="KW-1133">Transmembrane helix</keyword>